<evidence type="ECO:0000313" key="7">
    <source>
        <dbReference type="Proteomes" id="UP000235533"/>
    </source>
</evidence>
<dbReference type="EMBL" id="MCZF01000045">
    <property type="protein sequence ID" value="PMM61920.1"/>
    <property type="molecule type" value="Genomic_DNA"/>
</dbReference>
<evidence type="ECO:0000256" key="1">
    <source>
        <dbReference type="ARBA" id="ARBA00009437"/>
    </source>
</evidence>
<dbReference type="GO" id="GO:0003700">
    <property type="term" value="F:DNA-binding transcription factor activity"/>
    <property type="evidence" value="ECO:0007669"/>
    <property type="project" value="InterPro"/>
</dbReference>
<dbReference type="SUPFAM" id="SSF53850">
    <property type="entry name" value="Periplasmic binding protein-like II"/>
    <property type="match status" value="1"/>
</dbReference>
<dbReference type="FunFam" id="1.10.10.10:FF:000001">
    <property type="entry name" value="LysR family transcriptional regulator"/>
    <property type="match status" value="1"/>
</dbReference>
<dbReference type="Pfam" id="PF00126">
    <property type="entry name" value="HTH_1"/>
    <property type="match status" value="1"/>
</dbReference>
<keyword evidence="4" id="KW-0804">Transcription</keyword>
<name>A0A2N7JTT0_VIBSP</name>
<dbReference type="InterPro" id="IPR000847">
    <property type="entry name" value="LysR_HTH_N"/>
</dbReference>
<dbReference type="InterPro" id="IPR036390">
    <property type="entry name" value="WH_DNA-bd_sf"/>
</dbReference>
<dbReference type="InterPro" id="IPR050950">
    <property type="entry name" value="HTH-type_LysR_regulators"/>
</dbReference>
<dbReference type="Pfam" id="PF03466">
    <property type="entry name" value="LysR_substrate"/>
    <property type="match status" value="1"/>
</dbReference>
<dbReference type="PROSITE" id="PS50931">
    <property type="entry name" value="HTH_LYSR"/>
    <property type="match status" value="1"/>
</dbReference>
<evidence type="ECO:0000256" key="4">
    <source>
        <dbReference type="ARBA" id="ARBA00023163"/>
    </source>
</evidence>
<dbReference type="InterPro" id="IPR036388">
    <property type="entry name" value="WH-like_DNA-bd_sf"/>
</dbReference>
<dbReference type="GO" id="GO:0005829">
    <property type="term" value="C:cytosol"/>
    <property type="evidence" value="ECO:0007669"/>
    <property type="project" value="TreeGrafter"/>
</dbReference>
<dbReference type="Gene3D" id="3.40.190.290">
    <property type="match status" value="1"/>
</dbReference>
<gene>
    <name evidence="6" type="ORF">BCT54_19620</name>
</gene>
<keyword evidence="2" id="KW-0805">Transcription regulation</keyword>
<dbReference type="PANTHER" id="PTHR30419:SF30">
    <property type="entry name" value="LYSR FAMILY TRANSCRIPTIONAL REGULATOR"/>
    <property type="match status" value="1"/>
</dbReference>
<accession>A0A2N7JTT0</accession>
<evidence type="ECO:0000256" key="2">
    <source>
        <dbReference type="ARBA" id="ARBA00023015"/>
    </source>
</evidence>
<comment type="similarity">
    <text evidence="1">Belongs to the LysR transcriptional regulatory family.</text>
</comment>
<dbReference type="GO" id="GO:0003677">
    <property type="term" value="F:DNA binding"/>
    <property type="evidence" value="ECO:0007669"/>
    <property type="project" value="UniProtKB-KW"/>
</dbReference>
<dbReference type="RefSeq" id="WP_102551415.1">
    <property type="nucleotide sequence ID" value="NZ_MCZF01000045.1"/>
</dbReference>
<dbReference type="InterPro" id="IPR005119">
    <property type="entry name" value="LysR_subst-bd"/>
</dbReference>
<comment type="caution">
    <text evidence="6">The sequence shown here is derived from an EMBL/GenBank/DDBJ whole genome shotgun (WGS) entry which is preliminary data.</text>
</comment>
<proteinExistence type="inferred from homology"/>
<sequence length="284" mass="32190">MFTLQQLETLVTCVECGSFSAAARKLGKAQSAISTAIANLEIDTDTIIFDRSSRTPRLTAQGKRLYTHSVSLLNNAYRIENMMQAFSSGIEDKLTIAINALLLTPEFYDAVKEFYTLFPFTQLNLNVVENHFVADMVAKNEADIGFMLWGQEHPTNVELGSIGYIPFSIAVHHSHPLLSSSSVTSENVKNYHQVLLKDSHLHYNTPLSRSDSIVNNLEGVVELIRFNHNWSFLPDHVIRLHCDLRKLEIAGEEKDWLLQVDRATSQKQGKAIQWFIEKSKNFYT</sequence>
<organism evidence="6 7">
    <name type="scientific">Vibrio splendidus</name>
    <dbReference type="NCBI Taxonomy" id="29497"/>
    <lineage>
        <taxon>Bacteria</taxon>
        <taxon>Pseudomonadati</taxon>
        <taxon>Pseudomonadota</taxon>
        <taxon>Gammaproteobacteria</taxon>
        <taxon>Vibrionales</taxon>
        <taxon>Vibrionaceae</taxon>
        <taxon>Vibrio</taxon>
    </lineage>
</organism>
<dbReference type="Proteomes" id="UP000235533">
    <property type="component" value="Unassembled WGS sequence"/>
</dbReference>
<evidence type="ECO:0000259" key="5">
    <source>
        <dbReference type="PROSITE" id="PS50931"/>
    </source>
</evidence>
<evidence type="ECO:0000313" key="6">
    <source>
        <dbReference type="EMBL" id="PMM61920.1"/>
    </source>
</evidence>
<evidence type="ECO:0000256" key="3">
    <source>
        <dbReference type="ARBA" id="ARBA00023125"/>
    </source>
</evidence>
<dbReference type="AlphaFoldDB" id="A0A2N7JTT0"/>
<dbReference type="Gene3D" id="1.10.10.10">
    <property type="entry name" value="Winged helix-like DNA-binding domain superfamily/Winged helix DNA-binding domain"/>
    <property type="match status" value="1"/>
</dbReference>
<reference evidence="7" key="1">
    <citation type="submission" date="2016-07" db="EMBL/GenBank/DDBJ databases">
        <title>Nontailed viruses are major unrecognized killers of bacteria in the ocean.</title>
        <authorList>
            <person name="Kauffman K."/>
            <person name="Hussain F."/>
            <person name="Yang J."/>
            <person name="Arevalo P."/>
            <person name="Brown J."/>
            <person name="Cutler M."/>
            <person name="Kelly L."/>
            <person name="Polz M.F."/>
        </authorList>
    </citation>
    <scope>NUCLEOTIDE SEQUENCE [LARGE SCALE GENOMIC DNA]</scope>
    <source>
        <strain evidence="7">10N.261.48.B5</strain>
    </source>
</reference>
<keyword evidence="3" id="KW-0238">DNA-binding</keyword>
<dbReference type="SUPFAM" id="SSF46785">
    <property type="entry name" value="Winged helix' DNA-binding domain"/>
    <property type="match status" value="1"/>
</dbReference>
<feature type="domain" description="HTH lysR-type" evidence="5">
    <location>
        <begin position="2"/>
        <end position="59"/>
    </location>
</feature>
<protein>
    <submittedName>
        <fullName evidence="6">LysR family transcriptional regulator</fullName>
    </submittedName>
</protein>
<dbReference type="PANTHER" id="PTHR30419">
    <property type="entry name" value="HTH-TYPE TRANSCRIPTIONAL REGULATOR YBHD"/>
    <property type="match status" value="1"/>
</dbReference>